<dbReference type="InterPro" id="IPR008274">
    <property type="entry name" value="AldOxase/xan_DH_MoCoBD1"/>
</dbReference>
<dbReference type="SUPFAM" id="SSF54665">
    <property type="entry name" value="CO dehydrogenase molybdoprotein N-domain-like"/>
    <property type="match status" value="1"/>
</dbReference>
<proteinExistence type="predicted"/>
<dbReference type="Pfam" id="PF20256">
    <property type="entry name" value="MoCoBD_2"/>
    <property type="match status" value="2"/>
</dbReference>
<name>A0A6J6QE01_9ZZZZ</name>
<evidence type="ECO:0000259" key="1">
    <source>
        <dbReference type="SMART" id="SM01008"/>
    </source>
</evidence>
<dbReference type="Gene3D" id="3.30.365.10">
    <property type="entry name" value="Aldehyde oxidase/xanthine dehydrogenase, molybdopterin binding domain"/>
    <property type="match status" value="4"/>
</dbReference>
<evidence type="ECO:0000313" key="2">
    <source>
        <dbReference type="EMBL" id="CAB4707643.1"/>
    </source>
</evidence>
<dbReference type="InterPro" id="IPR006311">
    <property type="entry name" value="TAT_signal"/>
</dbReference>
<dbReference type="EMBL" id="CAEZXP010000008">
    <property type="protein sequence ID" value="CAB4707643.1"/>
    <property type="molecule type" value="Genomic_DNA"/>
</dbReference>
<dbReference type="PIRSF" id="PIRSF036389">
    <property type="entry name" value="IOR_B"/>
    <property type="match status" value="1"/>
</dbReference>
<dbReference type="SMART" id="SM01008">
    <property type="entry name" value="Ald_Xan_dh_C"/>
    <property type="match status" value="1"/>
</dbReference>
<reference evidence="2" key="1">
    <citation type="submission" date="2020-05" db="EMBL/GenBank/DDBJ databases">
        <authorList>
            <person name="Chiriac C."/>
            <person name="Salcher M."/>
            <person name="Ghai R."/>
            <person name="Kavagutti S V."/>
        </authorList>
    </citation>
    <scope>NUCLEOTIDE SEQUENCE</scope>
</reference>
<feature type="domain" description="Aldehyde oxidase/xanthine dehydrogenase a/b hammerhead" evidence="1">
    <location>
        <begin position="235"/>
        <end position="319"/>
    </location>
</feature>
<dbReference type="InterPro" id="IPR000674">
    <property type="entry name" value="Ald_Oxase/Xan_DH_a/b"/>
</dbReference>
<dbReference type="Pfam" id="PF02738">
    <property type="entry name" value="MoCoBD_1"/>
    <property type="match status" value="1"/>
</dbReference>
<dbReference type="InterPro" id="IPR052516">
    <property type="entry name" value="N-heterocyclic_Hydroxylase"/>
</dbReference>
<dbReference type="InterPro" id="IPR012368">
    <property type="entry name" value="OxRdtase_Mopterin-bd_su_IorB"/>
</dbReference>
<dbReference type="PANTHER" id="PTHR47495">
    <property type="entry name" value="ALDEHYDE DEHYDROGENASE"/>
    <property type="match status" value="1"/>
</dbReference>
<gene>
    <name evidence="2" type="ORF">UFOPK2399_01779</name>
</gene>
<organism evidence="2">
    <name type="scientific">freshwater metagenome</name>
    <dbReference type="NCBI Taxonomy" id="449393"/>
    <lineage>
        <taxon>unclassified sequences</taxon>
        <taxon>metagenomes</taxon>
        <taxon>ecological metagenomes</taxon>
    </lineage>
</organism>
<dbReference type="Gene3D" id="3.90.1170.50">
    <property type="entry name" value="Aldehyde oxidase/xanthine dehydrogenase, a/b hammerhead"/>
    <property type="match status" value="1"/>
</dbReference>
<protein>
    <submittedName>
        <fullName evidence="2">Unannotated protein</fullName>
    </submittedName>
</protein>
<dbReference type="SUPFAM" id="SSF56003">
    <property type="entry name" value="Molybdenum cofactor-binding domain"/>
    <property type="match status" value="2"/>
</dbReference>
<dbReference type="PROSITE" id="PS51318">
    <property type="entry name" value="TAT"/>
    <property type="match status" value="1"/>
</dbReference>
<dbReference type="InterPro" id="IPR036856">
    <property type="entry name" value="Ald_Oxase/Xan_DH_a/b_sf"/>
</dbReference>
<dbReference type="AlphaFoldDB" id="A0A6J6QE01"/>
<accession>A0A6J6QE01</accession>
<dbReference type="InterPro" id="IPR046867">
    <property type="entry name" value="AldOxase/xan_DH_MoCoBD2"/>
</dbReference>
<dbReference type="InterPro" id="IPR037165">
    <property type="entry name" value="AldOxase/xan_DH_Mopterin-bd_sf"/>
</dbReference>
<dbReference type="PANTHER" id="PTHR47495:SF1">
    <property type="entry name" value="BLL3820 PROTEIN"/>
    <property type="match status" value="1"/>
</dbReference>
<dbReference type="GO" id="GO:0016491">
    <property type="term" value="F:oxidoreductase activity"/>
    <property type="evidence" value="ECO:0007669"/>
    <property type="project" value="InterPro"/>
</dbReference>
<sequence>MADLLNEVTSKEFGRKSFLKGGGALVVGFSLAGAGAAGKAAGAGPISAGNLPDAAQVDSWIRINADNTVNLKTSQIETGNGITTGFLMVLAEELDMDMSQMIYGSSTHTLGEGGLNSVVDTNVTLSTGGQGGSNAMSGQGGKIRAAGVVARQTLLGLAATQLGVPASSLTVSKGVVSGGGKTVTYGQLVGGKLLSATIPTAASNIAAGTNGSKTVSQYKLVTSRAPRIDIPSKVHGTYTYIHALRIPGMLHGRWIRPRGQGPYMSDGWAKPLKVDTTGITHLKGVKVIQVGDFVGVVAEREYDVVQAAAQIKVTWADSPILPSHTDVQSQWRKADSAGQIPARITSNVGNFDTAFAGAAKQVSASFYAGARGHNPIGPGCAVGIYTKGSGGASTDKITVYNNTQNVESEAQNLATTFGVPLTNVQVVFYEGSSTYGNGYHAFDIAQAAALLSREAGAPVRLQLMRWDEQGWTKYGQAFMTDIRGGVDAKGNIVALEATQFTQPSTSLFATAQMMGNTPPALGTGSPNTENIGPFYNVAQNTAGNMGYRVIAKTIGQSLGIFQCGTLRAPSGPQTAFATEQFVDMLAESAGMDPLAFRVQNIRQDGEFPRWAAALQTAVASSPYKAHIPASLASSQTGNIATGWGMAIGTHNAAYAATVAKVQVNKKTGKITITDLWAAQDSGLAINPGLIENQMLGSLMQGASAALIEELRFDTHRVTSTDWVTYPIMRFKDAPKIHLSVIQRTEKLSEGSGEPPLVPVVPAIANAVYDALGIRMFKAPMTPAYVRGRIAQGK</sequence>